<comment type="similarity">
    <text evidence="1">Belongs to the UPF0065 (bug) family.</text>
</comment>
<accession>A0A235EH04</accession>
<dbReference type="AlphaFoldDB" id="A0A235EH04"/>
<keyword evidence="4" id="KW-1185">Reference proteome</keyword>
<keyword evidence="3" id="KW-0675">Receptor</keyword>
<dbReference type="OrthoDB" id="8678477at2"/>
<evidence type="ECO:0000313" key="4">
    <source>
        <dbReference type="Proteomes" id="UP000215441"/>
    </source>
</evidence>
<evidence type="ECO:0000256" key="1">
    <source>
        <dbReference type="ARBA" id="ARBA00006987"/>
    </source>
</evidence>
<name>A0A235EH04_9BURK</name>
<gene>
    <name evidence="3" type="ORF">CBY09_20115</name>
</gene>
<dbReference type="Gene3D" id="3.40.190.150">
    <property type="entry name" value="Bordetella uptake gene, domain 1"/>
    <property type="match status" value="1"/>
</dbReference>
<dbReference type="Gene3D" id="3.40.190.10">
    <property type="entry name" value="Periplasmic binding protein-like II"/>
    <property type="match status" value="1"/>
</dbReference>
<evidence type="ECO:0000313" key="3">
    <source>
        <dbReference type="EMBL" id="OYD48338.1"/>
    </source>
</evidence>
<comment type="caution">
    <text evidence="3">The sequence shown here is derived from an EMBL/GenBank/DDBJ whole genome shotgun (WGS) entry which is preliminary data.</text>
</comment>
<dbReference type="EMBL" id="NOIG01000012">
    <property type="protein sequence ID" value="OYD48338.1"/>
    <property type="molecule type" value="Genomic_DNA"/>
</dbReference>
<dbReference type="PANTHER" id="PTHR42928">
    <property type="entry name" value="TRICARBOXYLATE-BINDING PROTEIN"/>
    <property type="match status" value="1"/>
</dbReference>
<keyword evidence="2" id="KW-0732">Signal</keyword>
<dbReference type="CDD" id="cd07012">
    <property type="entry name" value="PBP2_Bug_TTT"/>
    <property type="match status" value="1"/>
</dbReference>
<sequence>MLSSRPVVSRRASTLLIALAAASPWVLAQNAAKPGAAAAAAPLAWPTKPLKIIVGFPAGSSPDLTARTFTEPLSKALGQPVIVENKVGAGGNIAADAVAKARDDHTIGLMINGNMTIAKLLNPAVPYDPIKDLAPLSLIGTSPLILTAPVSQPGVPANSNARDFFVAARNGGDKWSYGTPGVGTVGHIGTELLKSRSNINPVHVPYPGYPQVATAMLGGQLQMALLPPALAQAQVRAGKLRAIGVTSSGRSPLAPDVPSLAEAGISNFNLEIWNAFAAPSTLPKPIQAKLAALISEIARSEEVRGKLFQQGWQTVGSSPEGLANRVKADTNLLGGVIAMRGIKAE</sequence>
<feature type="chain" id="PRO_5012059499" evidence="2">
    <location>
        <begin position="29"/>
        <end position="345"/>
    </location>
</feature>
<dbReference type="RefSeq" id="WP_094291345.1">
    <property type="nucleotide sequence ID" value="NZ_NOIG01000012.1"/>
</dbReference>
<protein>
    <submittedName>
        <fullName evidence="3">Receptor</fullName>
    </submittedName>
</protein>
<dbReference type="PIRSF" id="PIRSF017082">
    <property type="entry name" value="YflP"/>
    <property type="match status" value="1"/>
</dbReference>
<dbReference type="PANTHER" id="PTHR42928:SF5">
    <property type="entry name" value="BLR1237 PROTEIN"/>
    <property type="match status" value="1"/>
</dbReference>
<evidence type="ECO:0000256" key="2">
    <source>
        <dbReference type="SAM" id="SignalP"/>
    </source>
</evidence>
<organism evidence="3 4">
    <name type="scientific">Acidovorax kalamii</name>
    <dbReference type="NCBI Taxonomy" id="2004485"/>
    <lineage>
        <taxon>Bacteria</taxon>
        <taxon>Pseudomonadati</taxon>
        <taxon>Pseudomonadota</taxon>
        <taxon>Betaproteobacteria</taxon>
        <taxon>Burkholderiales</taxon>
        <taxon>Comamonadaceae</taxon>
        <taxon>Acidovorax</taxon>
    </lineage>
</organism>
<proteinExistence type="inferred from homology"/>
<dbReference type="Pfam" id="PF03401">
    <property type="entry name" value="TctC"/>
    <property type="match status" value="1"/>
</dbReference>
<dbReference type="InterPro" id="IPR042100">
    <property type="entry name" value="Bug_dom1"/>
</dbReference>
<dbReference type="Proteomes" id="UP000215441">
    <property type="component" value="Unassembled WGS sequence"/>
</dbReference>
<dbReference type="InterPro" id="IPR005064">
    <property type="entry name" value="BUG"/>
</dbReference>
<feature type="signal peptide" evidence="2">
    <location>
        <begin position="1"/>
        <end position="28"/>
    </location>
</feature>
<reference evidence="3 4" key="1">
    <citation type="submission" date="2017-07" db="EMBL/GenBank/DDBJ databases">
        <title>Acidovorax KNDSW TSA 6 genome sequence and assembly.</title>
        <authorList>
            <person name="Mayilraj S."/>
        </authorList>
    </citation>
    <scope>NUCLEOTIDE SEQUENCE [LARGE SCALE GENOMIC DNA]</scope>
    <source>
        <strain evidence="3 4">KNDSW-TSA6</strain>
    </source>
</reference>